<proteinExistence type="predicted"/>
<dbReference type="EMBL" id="LAZR01044435">
    <property type="protein sequence ID" value="KKL04653.1"/>
    <property type="molecule type" value="Genomic_DNA"/>
</dbReference>
<evidence type="ECO:0000313" key="1">
    <source>
        <dbReference type="EMBL" id="KKL04653.1"/>
    </source>
</evidence>
<protein>
    <submittedName>
        <fullName evidence="1">Uncharacterized protein</fullName>
    </submittedName>
</protein>
<sequence length="93" mass="11317">MITCAECIERMKPDDPRIRSGRYRMCGCDYCNKPTYLRELEEEKPQVIEHIHFTSNLSRKQWDEIQQLKRTVSYLLKEKNKQPIKKKEHYTIK</sequence>
<reference evidence="1" key="1">
    <citation type="journal article" date="2015" name="Nature">
        <title>Complex archaea that bridge the gap between prokaryotes and eukaryotes.</title>
        <authorList>
            <person name="Spang A."/>
            <person name="Saw J.H."/>
            <person name="Jorgensen S.L."/>
            <person name="Zaremba-Niedzwiedzka K."/>
            <person name="Martijn J."/>
            <person name="Lind A.E."/>
            <person name="van Eijk R."/>
            <person name="Schleper C."/>
            <person name="Guy L."/>
            <person name="Ettema T.J."/>
        </authorList>
    </citation>
    <scope>NUCLEOTIDE SEQUENCE</scope>
</reference>
<name>A0A0F9CXQ4_9ZZZZ</name>
<comment type="caution">
    <text evidence="1">The sequence shown here is derived from an EMBL/GenBank/DDBJ whole genome shotgun (WGS) entry which is preliminary data.</text>
</comment>
<organism evidence="1">
    <name type="scientific">marine sediment metagenome</name>
    <dbReference type="NCBI Taxonomy" id="412755"/>
    <lineage>
        <taxon>unclassified sequences</taxon>
        <taxon>metagenomes</taxon>
        <taxon>ecological metagenomes</taxon>
    </lineage>
</organism>
<accession>A0A0F9CXQ4</accession>
<dbReference type="AlphaFoldDB" id="A0A0F9CXQ4"/>
<gene>
    <name evidence="1" type="ORF">LCGC14_2613940</name>
</gene>